<evidence type="ECO:0000313" key="1">
    <source>
        <dbReference type="EMBL" id="SVE01709.1"/>
    </source>
</evidence>
<name>A0A383A2A2_9ZZZZ</name>
<gene>
    <name evidence="1" type="ORF">METZ01_LOCUS454563</name>
</gene>
<protein>
    <submittedName>
        <fullName evidence="1">Uncharacterized protein</fullName>
    </submittedName>
</protein>
<proteinExistence type="predicted"/>
<reference evidence="1" key="1">
    <citation type="submission" date="2018-05" db="EMBL/GenBank/DDBJ databases">
        <authorList>
            <person name="Lanie J.A."/>
            <person name="Ng W.-L."/>
            <person name="Kazmierczak K.M."/>
            <person name="Andrzejewski T.M."/>
            <person name="Davidsen T.M."/>
            <person name="Wayne K.J."/>
            <person name="Tettelin H."/>
            <person name="Glass J.I."/>
            <person name="Rusch D."/>
            <person name="Podicherti R."/>
            <person name="Tsui H.-C.T."/>
            <person name="Winkler M.E."/>
        </authorList>
    </citation>
    <scope>NUCLEOTIDE SEQUENCE</scope>
</reference>
<dbReference type="EMBL" id="UINC01188476">
    <property type="protein sequence ID" value="SVE01709.1"/>
    <property type="molecule type" value="Genomic_DNA"/>
</dbReference>
<accession>A0A383A2A2</accession>
<organism evidence="1">
    <name type="scientific">marine metagenome</name>
    <dbReference type="NCBI Taxonomy" id="408172"/>
    <lineage>
        <taxon>unclassified sequences</taxon>
        <taxon>metagenomes</taxon>
        <taxon>ecological metagenomes</taxon>
    </lineage>
</organism>
<sequence>MDFILFVSKIIYRLSITKMLIGKSCALLIGYFKYTYCASTQTNFIIAERFNQ</sequence>
<dbReference type="AlphaFoldDB" id="A0A383A2A2"/>